<dbReference type="AlphaFoldDB" id="A0AAD7DEC6"/>
<keyword evidence="2" id="KW-1185">Reference proteome</keyword>
<protein>
    <submittedName>
        <fullName evidence="1">Uncharacterized protein</fullName>
    </submittedName>
</protein>
<evidence type="ECO:0000313" key="2">
    <source>
        <dbReference type="Proteomes" id="UP001221757"/>
    </source>
</evidence>
<name>A0AAD7DEC6_MYCRO</name>
<proteinExistence type="predicted"/>
<reference evidence="1" key="1">
    <citation type="submission" date="2023-03" db="EMBL/GenBank/DDBJ databases">
        <title>Massive genome expansion in bonnet fungi (Mycena s.s.) driven by repeated elements and novel gene families across ecological guilds.</title>
        <authorList>
            <consortium name="Lawrence Berkeley National Laboratory"/>
            <person name="Harder C.B."/>
            <person name="Miyauchi S."/>
            <person name="Viragh M."/>
            <person name="Kuo A."/>
            <person name="Thoen E."/>
            <person name="Andreopoulos B."/>
            <person name="Lu D."/>
            <person name="Skrede I."/>
            <person name="Drula E."/>
            <person name="Henrissat B."/>
            <person name="Morin E."/>
            <person name="Kohler A."/>
            <person name="Barry K."/>
            <person name="LaButti K."/>
            <person name="Morin E."/>
            <person name="Salamov A."/>
            <person name="Lipzen A."/>
            <person name="Mereny Z."/>
            <person name="Hegedus B."/>
            <person name="Baldrian P."/>
            <person name="Stursova M."/>
            <person name="Weitz H."/>
            <person name="Taylor A."/>
            <person name="Grigoriev I.V."/>
            <person name="Nagy L.G."/>
            <person name="Martin F."/>
            <person name="Kauserud H."/>
        </authorList>
    </citation>
    <scope>NUCLEOTIDE SEQUENCE</scope>
    <source>
        <strain evidence="1">CBHHK067</strain>
    </source>
</reference>
<dbReference type="Proteomes" id="UP001221757">
    <property type="component" value="Unassembled WGS sequence"/>
</dbReference>
<sequence length="432" mass="49649">MAPRRTLRQLLKLRNLLHRRLGGMTLDAFPVPSLPLDVWGLVLEELSDKSLRFSRLTPQIHTLVCSFWPFRVLRDMKYLGDFIRRLDGIQELHLYFSGNLLNSHTIGTIFPYSQHDLLTEFFDVIRAVVRKLGAPVVVLIGGNIYRARPRDRADWGLRYSLYWEHLFGKVGWVDKARFLLTNKGDPYLFLPEIEYTRPLHSVNVRAIPPTLAANKSFTFMTLETDTTTTLAFGPTRYFSVAAIPGPELATIIPHITLPSLRTLNINQDVDPTVLHDFLCRHFTIVSIDYRVEETQGVPAAHADTEQNNPLLQRILTGAPLALPSLSRLSCSEPAQMITLLDTFGWSPYLSSIDLDFSRESAAQVASLKRALRRLSLHLALVSFHLCTKYKSQEQWLIDDEERHIYLTKFGSYKYRRNMTRETVNFYDITNYP</sequence>
<gene>
    <name evidence="1" type="ORF">B0H17DRAFT_1180377</name>
</gene>
<dbReference type="EMBL" id="JARKIE010000074">
    <property type="protein sequence ID" value="KAJ7689205.1"/>
    <property type="molecule type" value="Genomic_DNA"/>
</dbReference>
<accession>A0AAD7DEC6</accession>
<evidence type="ECO:0000313" key="1">
    <source>
        <dbReference type="EMBL" id="KAJ7689205.1"/>
    </source>
</evidence>
<organism evidence="1 2">
    <name type="scientific">Mycena rosella</name>
    <name type="common">Pink bonnet</name>
    <name type="synonym">Agaricus rosellus</name>
    <dbReference type="NCBI Taxonomy" id="1033263"/>
    <lineage>
        <taxon>Eukaryota</taxon>
        <taxon>Fungi</taxon>
        <taxon>Dikarya</taxon>
        <taxon>Basidiomycota</taxon>
        <taxon>Agaricomycotina</taxon>
        <taxon>Agaricomycetes</taxon>
        <taxon>Agaricomycetidae</taxon>
        <taxon>Agaricales</taxon>
        <taxon>Marasmiineae</taxon>
        <taxon>Mycenaceae</taxon>
        <taxon>Mycena</taxon>
    </lineage>
</organism>
<comment type="caution">
    <text evidence="1">The sequence shown here is derived from an EMBL/GenBank/DDBJ whole genome shotgun (WGS) entry which is preliminary data.</text>
</comment>